<evidence type="ECO:0000313" key="17">
    <source>
        <dbReference type="EMBL" id="SER48148.1"/>
    </source>
</evidence>
<feature type="region of interest" description="Disordered" evidence="15">
    <location>
        <begin position="955"/>
        <end position="993"/>
    </location>
</feature>
<evidence type="ECO:0000313" key="18">
    <source>
        <dbReference type="Proteomes" id="UP000198815"/>
    </source>
</evidence>
<evidence type="ECO:0000256" key="13">
    <source>
        <dbReference type="ARBA" id="ARBA00023204"/>
    </source>
</evidence>
<dbReference type="InterPro" id="IPR004013">
    <property type="entry name" value="PHP_dom"/>
</dbReference>
<dbReference type="Pfam" id="PF01336">
    <property type="entry name" value="tRNA_anti-codon"/>
    <property type="match status" value="1"/>
</dbReference>
<dbReference type="InterPro" id="IPR011708">
    <property type="entry name" value="DNA_pol3_alpha_NTPase_dom"/>
</dbReference>
<keyword evidence="12" id="KW-0239">DNA-directed DNA polymerase</keyword>
<evidence type="ECO:0000256" key="2">
    <source>
        <dbReference type="ARBA" id="ARBA00007391"/>
    </source>
</evidence>
<keyword evidence="10" id="KW-0235">DNA replication</keyword>
<evidence type="ECO:0000256" key="9">
    <source>
        <dbReference type="ARBA" id="ARBA00022695"/>
    </source>
</evidence>
<name>A0A1H9PIY9_9ACTN</name>
<dbReference type="EMBL" id="FOGZ01000001">
    <property type="protein sequence ID" value="SER48148.1"/>
    <property type="molecule type" value="Genomic_DNA"/>
</dbReference>
<accession>A0A1H9PIY9</accession>
<keyword evidence="11" id="KW-0227">DNA damage</keyword>
<dbReference type="NCBIfam" id="TIGR00594">
    <property type="entry name" value="polc"/>
    <property type="match status" value="1"/>
</dbReference>
<dbReference type="GO" id="GO:0006260">
    <property type="term" value="P:DNA replication"/>
    <property type="evidence" value="ECO:0007669"/>
    <property type="project" value="UniProtKB-KW"/>
</dbReference>
<dbReference type="Pfam" id="PF14579">
    <property type="entry name" value="HHH_6"/>
    <property type="match status" value="1"/>
</dbReference>
<dbReference type="InterPro" id="IPR040982">
    <property type="entry name" value="DNA_pol3_finger"/>
</dbReference>
<gene>
    <name evidence="17" type="ORF">SAMN05443377_10174</name>
</gene>
<keyword evidence="7" id="KW-0963">Cytoplasm</keyword>
<dbReference type="OrthoDB" id="9803237at2"/>
<evidence type="ECO:0000256" key="7">
    <source>
        <dbReference type="ARBA" id="ARBA00022490"/>
    </source>
</evidence>
<dbReference type="InterPro" id="IPR016195">
    <property type="entry name" value="Pol/histidinol_Pase-like"/>
</dbReference>
<evidence type="ECO:0000256" key="8">
    <source>
        <dbReference type="ARBA" id="ARBA00022679"/>
    </source>
</evidence>
<dbReference type="Proteomes" id="UP000198815">
    <property type="component" value="Unassembled WGS sequence"/>
</dbReference>
<dbReference type="CDD" id="cd04485">
    <property type="entry name" value="DnaE_OBF"/>
    <property type="match status" value="1"/>
</dbReference>
<dbReference type="EC" id="2.7.7.7" evidence="4"/>
<dbReference type="PANTHER" id="PTHR32294:SF4">
    <property type="entry name" value="ERROR-PRONE DNA POLYMERASE"/>
    <property type="match status" value="1"/>
</dbReference>
<feature type="domain" description="Polymerase/histidinol phosphatase N-terminal" evidence="16">
    <location>
        <begin position="20"/>
        <end position="87"/>
    </location>
</feature>
<comment type="similarity">
    <text evidence="3">Belongs to the DNA polymerase type-C family. DnaE subfamily.</text>
</comment>
<dbReference type="SUPFAM" id="SSF89550">
    <property type="entry name" value="PHP domain-like"/>
    <property type="match status" value="1"/>
</dbReference>
<sequence length="1205" mass="129314">MPGSRSARGAGAQGEGTPFVHLRVASAFSLQYGASQPAELVEAAASMGMDALGLTDRDGLYGAVGFAQACRDAGIAPVIGVDLAVPGAEAGVAASRRANPAKGGRLRDEQLPRVVVLARSRQGWAALCRLVSAAHGAGERGKPLVSAAVVGQWAAAGQLSVLLGPDSGIGRLLIRGDEAGAERELARWREAVPHERITIAVADLLAGSGAYCEMAAAAMLRFADAHHLGCVLTNHVRMTRPGQAPLCDVLDAARRLTPLSVRSTAQRTGEDWLKDGARMSGLAARISALAGRDDAGQGLLAMTGALARECMLDPVADIGLGEIHLPPVPGAEAILRERCRVGLAQRYGADPSAADRLRSELEVIEGLGFSSYFLTIAQVVDMVHGAGLRCTARGSGVGSLVDYLLGISGIEPMAYGLVMERFLSPLRSALPDIDLDVESARRTDIYRMVLERFGHDRVACVAMVETYRVRHALRDVAAALSMSPGEIDALAKAFPHIRARDVRHAVRELPELRRSGLTEERLGMVFDLVEGLDGLPRHLALHPCGVIISDQRLLDRTPVQTSASGFPMSQFAKDEVEAIGLLKLDILGVRMQSAMAHTLDEIGCIEGPEEVPRIDELEPFDDPEVYELIAHSQTLGCFQIESPGQRELVGKFGPSDFNDIIIDISLFRPGPVKSDMVIPFLDARAGWSPPRWLHERLRPILEETYGVVVFHEQVIKIIAALTGVTLALADEVRRALGSPEGQQRTRDWFLSRARVQGYEARDAERIWQVLASFASFGFCKAHAAAFALPTYQSAWLKCHWPAPFLAGILTHDPGMYPKRLLLEEARRMNIEILGIDVNACDGVFHALRVAPDPGAPAVACGLPDARGWAIRLALADVKDISDEEIMRIVAGQPYTGLSDFVTRAAVSAPVTENLILVGGFDALYGIDPDSQRWGGTTRRDLLLALAELNREARASRRAHVPSAGQPSFDFTSRDGGTAGPRAGQPGDVVPSGLPEMSRAERTRAEIAVLGMDVSRHIVEFYRELLDALGVVPASRLFDRRNRDEVLVAGVKIATQTPPVRSGRRVVFLSLDDGTGPCDVTFFEDAQDPYAGTVFSSWLLLARGEIRRTGPRGISLTGSGAWDLAEIYEGYCRVLADRGRAGAMEAVRARLAWTPGASGQSAGARRMLLHPSGFVQSPYADIAVAGDSPAAAPRKLWHASPGSSGP</sequence>
<dbReference type="Pfam" id="PF17657">
    <property type="entry name" value="DNA_pol3_finger"/>
    <property type="match status" value="1"/>
</dbReference>
<comment type="subcellular location">
    <subcellularLocation>
        <location evidence="1">Cytoplasm</location>
    </subcellularLocation>
</comment>
<dbReference type="InterPro" id="IPR004805">
    <property type="entry name" value="DnaE2/DnaE/PolC"/>
</dbReference>
<evidence type="ECO:0000256" key="6">
    <source>
        <dbReference type="ARBA" id="ARBA00019114"/>
    </source>
</evidence>
<dbReference type="InterPro" id="IPR004365">
    <property type="entry name" value="NA-bd_OB_tRNA"/>
</dbReference>
<dbReference type="GO" id="GO:0003676">
    <property type="term" value="F:nucleic acid binding"/>
    <property type="evidence" value="ECO:0007669"/>
    <property type="project" value="InterPro"/>
</dbReference>
<evidence type="ECO:0000256" key="15">
    <source>
        <dbReference type="SAM" id="MobiDB-lite"/>
    </source>
</evidence>
<dbReference type="RefSeq" id="WP_091966524.1">
    <property type="nucleotide sequence ID" value="NZ_FOGZ01000001.1"/>
</dbReference>
<dbReference type="GO" id="GO:0006281">
    <property type="term" value="P:DNA repair"/>
    <property type="evidence" value="ECO:0007669"/>
    <property type="project" value="UniProtKB-KW"/>
</dbReference>
<comment type="catalytic activity">
    <reaction evidence="14">
        <text>DNA(n) + a 2'-deoxyribonucleoside 5'-triphosphate = DNA(n+1) + diphosphate</text>
        <dbReference type="Rhea" id="RHEA:22508"/>
        <dbReference type="Rhea" id="RHEA-COMP:17339"/>
        <dbReference type="Rhea" id="RHEA-COMP:17340"/>
        <dbReference type="ChEBI" id="CHEBI:33019"/>
        <dbReference type="ChEBI" id="CHEBI:61560"/>
        <dbReference type="ChEBI" id="CHEBI:173112"/>
        <dbReference type="EC" id="2.7.7.7"/>
    </reaction>
</comment>
<evidence type="ECO:0000256" key="14">
    <source>
        <dbReference type="ARBA" id="ARBA00049244"/>
    </source>
</evidence>
<organism evidence="17 18">
    <name type="scientific">Propionibacterium cyclohexanicum</name>
    <dbReference type="NCBI Taxonomy" id="64702"/>
    <lineage>
        <taxon>Bacteria</taxon>
        <taxon>Bacillati</taxon>
        <taxon>Actinomycetota</taxon>
        <taxon>Actinomycetes</taxon>
        <taxon>Propionibacteriales</taxon>
        <taxon>Propionibacteriaceae</taxon>
        <taxon>Propionibacterium</taxon>
    </lineage>
</organism>
<dbReference type="Gene3D" id="1.10.10.1600">
    <property type="entry name" value="Bacterial DNA polymerase III alpha subunit, thumb domain"/>
    <property type="match status" value="1"/>
</dbReference>
<evidence type="ECO:0000256" key="4">
    <source>
        <dbReference type="ARBA" id="ARBA00012417"/>
    </source>
</evidence>
<dbReference type="STRING" id="64702.SAMN05443377_10174"/>
<dbReference type="InterPro" id="IPR041931">
    <property type="entry name" value="DNA_pol3_alpha_thumb_dom"/>
</dbReference>
<evidence type="ECO:0000256" key="10">
    <source>
        <dbReference type="ARBA" id="ARBA00022705"/>
    </source>
</evidence>
<dbReference type="InterPro" id="IPR029460">
    <property type="entry name" value="DNAPol_HHH"/>
</dbReference>
<evidence type="ECO:0000256" key="1">
    <source>
        <dbReference type="ARBA" id="ARBA00004496"/>
    </source>
</evidence>
<evidence type="ECO:0000259" key="16">
    <source>
        <dbReference type="SMART" id="SM00481"/>
    </source>
</evidence>
<dbReference type="Gene3D" id="3.20.20.140">
    <property type="entry name" value="Metal-dependent hydrolases"/>
    <property type="match status" value="1"/>
</dbReference>
<keyword evidence="9" id="KW-0548">Nucleotidyltransferase</keyword>
<dbReference type="InterPro" id="IPR003141">
    <property type="entry name" value="Pol/His_phosphatase_N"/>
</dbReference>
<dbReference type="GO" id="GO:0003887">
    <property type="term" value="F:DNA-directed DNA polymerase activity"/>
    <property type="evidence" value="ECO:0007669"/>
    <property type="project" value="UniProtKB-KW"/>
</dbReference>
<dbReference type="PANTHER" id="PTHR32294">
    <property type="entry name" value="DNA POLYMERASE III SUBUNIT ALPHA"/>
    <property type="match status" value="1"/>
</dbReference>
<reference evidence="17 18" key="1">
    <citation type="submission" date="2016-10" db="EMBL/GenBank/DDBJ databases">
        <authorList>
            <person name="de Groot N.N."/>
        </authorList>
    </citation>
    <scope>NUCLEOTIDE SEQUENCE [LARGE SCALE GENOMIC DNA]</scope>
    <source>
        <strain evidence="17 18">DSM 16859</strain>
    </source>
</reference>
<keyword evidence="13" id="KW-0234">DNA repair</keyword>
<evidence type="ECO:0000256" key="5">
    <source>
        <dbReference type="ARBA" id="ARBA00017273"/>
    </source>
</evidence>
<dbReference type="CDD" id="cd07431">
    <property type="entry name" value="PHP_PolIIIA"/>
    <property type="match status" value="1"/>
</dbReference>
<keyword evidence="8" id="KW-0808">Transferase</keyword>
<dbReference type="GO" id="GO:0008408">
    <property type="term" value="F:3'-5' exonuclease activity"/>
    <property type="evidence" value="ECO:0007669"/>
    <property type="project" value="InterPro"/>
</dbReference>
<proteinExistence type="inferred from homology"/>
<dbReference type="SMART" id="SM00481">
    <property type="entry name" value="POLIIIAc"/>
    <property type="match status" value="1"/>
</dbReference>
<dbReference type="Pfam" id="PF02811">
    <property type="entry name" value="PHP"/>
    <property type="match status" value="1"/>
</dbReference>
<keyword evidence="18" id="KW-1185">Reference proteome</keyword>
<evidence type="ECO:0000256" key="11">
    <source>
        <dbReference type="ARBA" id="ARBA00022763"/>
    </source>
</evidence>
<dbReference type="AlphaFoldDB" id="A0A1H9PIY9"/>
<dbReference type="GO" id="GO:0005737">
    <property type="term" value="C:cytoplasm"/>
    <property type="evidence" value="ECO:0007669"/>
    <property type="project" value="UniProtKB-SubCell"/>
</dbReference>
<protein>
    <recommendedName>
        <fullName evidence="6">DNA polymerase III subunit alpha</fullName>
        <ecNumber evidence="4">2.7.7.7</ecNumber>
    </recommendedName>
    <alternativeName>
        <fullName evidence="5">Error-prone DNA polymerase</fullName>
    </alternativeName>
</protein>
<dbReference type="Pfam" id="PF07733">
    <property type="entry name" value="DNA_pol3_alpha"/>
    <property type="match status" value="1"/>
</dbReference>
<comment type="similarity">
    <text evidence="2">Belongs to the DNA polymerase type-C family. DnaE2 subfamily.</text>
</comment>
<evidence type="ECO:0000256" key="12">
    <source>
        <dbReference type="ARBA" id="ARBA00022932"/>
    </source>
</evidence>
<evidence type="ECO:0000256" key="3">
    <source>
        <dbReference type="ARBA" id="ARBA00009496"/>
    </source>
</evidence>